<dbReference type="SUPFAM" id="SSF55681">
    <property type="entry name" value="Class II aaRS and biotin synthetases"/>
    <property type="match status" value="1"/>
</dbReference>
<dbReference type="InterPro" id="IPR045864">
    <property type="entry name" value="aa-tRNA-synth_II/BPL/LPL"/>
</dbReference>
<evidence type="ECO:0000259" key="1">
    <source>
        <dbReference type="PROSITE" id="PS50862"/>
    </source>
</evidence>
<name>T1AP80_9ZZZZ</name>
<dbReference type="EMBL" id="AUZX01011288">
    <property type="protein sequence ID" value="EQD43895.1"/>
    <property type="molecule type" value="Genomic_DNA"/>
</dbReference>
<dbReference type="Gene3D" id="3.30.930.10">
    <property type="entry name" value="Bira Bifunctional Protein, Domain 2"/>
    <property type="match status" value="1"/>
</dbReference>
<gene>
    <name evidence="2" type="ORF">B1A_15384</name>
</gene>
<comment type="caution">
    <text evidence="2">The sequence shown here is derived from an EMBL/GenBank/DDBJ whole genome shotgun (WGS) entry which is preliminary data.</text>
</comment>
<feature type="domain" description="Aminoacyl-transfer RNA synthetases class-II family profile" evidence="1">
    <location>
        <begin position="62"/>
        <end position="333"/>
    </location>
</feature>
<organism evidence="2">
    <name type="scientific">mine drainage metagenome</name>
    <dbReference type="NCBI Taxonomy" id="410659"/>
    <lineage>
        <taxon>unclassified sequences</taxon>
        <taxon>metagenomes</taxon>
        <taxon>ecological metagenomes</taxon>
    </lineage>
</organism>
<dbReference type="AlphaFoldDB" id="T1AP80"/>
<dbReference type="InterPro" id="IPR006195">
    <property type="entry name" value="aa-tRNA-synth_II"/>
</dbReference>
<sequence>MQEKVRRQHYEGKEQYWALLSESGPREIRFQNDPTEEMLARDWVRSGPTKGKWYLGPTAAHLLRTMERIAREEVLLPLGFQEVVQPHHDSFEILLKTGHLEGLPGEFYYVAEPKTRDPAAWERFTDLVKITRQVPEEELRRMVTGPTAISCYAQCPTTYWWLGGRTLATDSLPVKIFDRAAVSNRYESGGRHGLERVDEFHRIEPVYLGTPEQLTELRTALLERYRRVFDRILELEWRTAWVTPFYMQQSGKVGVDDAVERVKGTIDFEAYLPYRGSRTESEWLEFQNLSIVGDKYTRAFSIKAQRGELWSGCSGIGLERWLTAFLAQKGLDPDGWPREFRERAE</sequence>
<protein>
    <submittedName>
        <fullName evidence="2">Seryl-tRNA synthetase</fullName>
    </submittedName>
</protein>
<feature type="non-terminal residue" evidence="2">
    <location>
        <position position="345"/>
    </location>
</feature>
<proteinExistence type="predicted"/>
<evidence type="ECO:0000313" key="2">
    <source>
        <dbReference type="EMBL" id="EQD43895.1"/>
    </source>
</evidence>
<dbReference type="GO" id="GO:0004812">
    <property type="term" value="F:aminoacyl-tRNA ligase activity"/>
    <property type="evidence" value="ECO:0007669"/>
    <property type="project" value="UniProtKB-KW"/>
</dbReference>
<accession>T1AP80</accession>
<reference evidence="2" key="2">
    <citation type="journal article" date="2014" name="ISME J.">
        <title>Microbial stratification in low pH oxic and suboxic macroscopic growths along an acid mine drainage.</title>
        <authorList>
            <person name="Mendez-Garcia C."/>
            <person name="Mesa V."/>
            <person name="Sprenger R.R."/>
            <person name="Richter M."/>
            <person name="Diez M.S."/>
            <person name="Solano J."/>
            <person name="Bargiela R."/>
            <person name="Golyshina O.V."/>
            <person name="Manteca A."/>
            <person name="Ramos J.L."/>
            <person name="Gallego J.R."/>
            <person name="Llorente I."/>
            <person name="Martins Dos Santos V.A."/>
            <person name="Jensen O.N."/>
            <person name="Pelaez A.I."/>
            <person name="Sanchez J."/>
            <person name="Ferrer M."/>
        </authorList>
    </citation>
    <scope>NUCLEOTIDE SEQUENCE</scope>
</reference>
<keyword evidence="2" id="KW-0436">Ligase</keyword>
<keyword evidence="2" id="KW-0030">Aminoacyl-tRNA synthetase</keyword>
<dbReference type="PROSITE" id="PS50862">
    <property type="entry name" value="AA_TRNA_LIGASE_II"/>
    <property type="match status" value="1"/>
</dbReference>
<reference evidence="2" key="1">
    <citation type="submission" date="2013-08" db="EMBL/GenBank/DDBJ databases">
        <authorList>
            <person name="Mendez C."/>
            <person name="Richter M."/>
            <person name="Ferrer M."/>
            <person name="Sanchez J."/>
        </authorList>
    </citation>
    <scope>NUCLEOTIDE SEQUENCE</scope>
</reference>